<evidence type="ECO:0000313" key="2">
    <source>
        <dbReference type="Proteomes" id="UP000238196"/>
    </source>
</evidence>
<sequence length="154" mass="17302">MKYIWKREINSSEEEFIVIVEGLTLTGTYNKNKHSTLEYTKSKLMDGTLLKKNWWAQEGYMSTDPKQQGLGYMMSYAAANTAISEEAIAIYISSGSVDGGGSALIKKLGGVFYKDIIFISESNESVNYPGYVIAPKTMLEKSQQGWKKNNWLLT</sequence>
<dbReference type="AlphaFoldDB" id="A0A2S5KU10"/>
<proteinExistence type="predicted"/>
<accession>A0A2S5KU10</accession>
<dbReference type="Proteomes" id="UP000238196">
    <property type="component" value="Unassembled WGS sequence"/>
</dbReference>
<comment type="caution">
    <text evidence="1">The sequence shown here is derived from an EMBL/GenBank/DDBJ whole genome shotgun (WGS) entry which is preliminary data.</text>
</comment>
<protein>
    <submittedName>
        <fullName evidence="1">Uncharacterized protein</fullName>
    </submittedName>
</protein>
<dbReference type="OrthoDB" id="7871685at2"/>
<name>A0A2S5KU10_9PROT</name>
<reference evidence="1 2" key="1">
    <citation type="submission" date="2018-02" db="EMBL/GenBank/DDBJ databases">
        <title>novel marine gammaproteobacteria from coastal saline agro ecosystem.</title>
        <authorList>
            <person name="Krishnan R."/>
            <person name="Ramesh Kumar N."/>
        </authorList>
    </citation>
    <scope>NUCLEOTIDE SEQUENCE [LARGE SCALE GENOMIC DNA]</scope>
    <source>
        <strain evidence="1 2">228</strain>
    </source>
</reference>
<organism evidence="1 2">
    <name type="scientific">Proteobacteria bacterium 228</name>
    <dbReference type="NCBI Taxonomy" id="2083153"/>
    <lineage>
        <taxon>Bacteria</taxon>
        <taxon>Pseudomonadati</taxon>
        <taxon>Pseudomonadota</taxon>
    </lineage>
</organism>
<dbReference type="EMBL" id="PRLP01000020">
    <property type="protein sequence ID" value="PPC78145.1"/>
    <property type="molecule type" value="Genomic_DNA"/>
</dbReference>
<evidence type="ECO:0000313" key="1">
    <source>
        <dbReference type="EMBL" id="PPC78145.1"/>
    </source>
</evidence>
<gene>
    <name evidence="1" type="ORF">C4K68_07015</name>
</gene>